<sequence>MSQHNRSWMFSPESFVRLLGAEYSLMRSAGVLQRFYISSLLIVAIMLLTWLSVRYAIDLLFHAIIIEIALAIFFCLLWFAFIFSC</sequence>
<reference evidence="2 3" key="1">
    <citation type="submission" date="2018-08" db="EMBL/GenBank/DDBJ databases">
        <title>Chitinophagaceae sp. K23C18032701, a novel bacterium isolated from forest soil.</title>
        <authorList>
            <person name="Wang C."/>
        </authorList>
    </citation>
    <scope>NUCLEOTIDE SEQUENCE [LARGE SCALE GENOMIC DNA]</scope>
    <source>
        <strain evidence="2 3">K23C18032701</strain>
    </source>
</reference>
<evidence type="ECO:0000313" key="3">
    <source>
        <dbReference type="Proteomes" id="UP000261284"/>
    </source>
</evidence>
<keyword evidence="1" id="KW-1133">Transmembrane helix</keyword>
<evidence type="ECO:0000256" key="1">
    <source>
        <dbReference type="SAM" id="Phobius"/>
    </source>
</evidence>
<gene>
    <name evidence="2" type="ORF">DXN05_18450</name>
</gene>
<keyword evidence="3" id="KW-1185">Reference proteome</keyword>
<dbReference type="Proteomes" id="UP000261284">
    <property type="component" value="Unassembled WGS sequence"/>
</dbReference>
<dbReference type="AlphaFoldDB" id="A0A3E1NF22"/>
<dbReference type="EMBL" id="QTJU01000008">
    <property type="protein sequence ID" value="RFM26559.1"/>
    <property type="molecule type" value="Genomic_DNA"/>
</dbReference>
<proteinExistence type="predicted"/>
<feature type="transmembrane region" description="Helical" evidence="1">
    <location>
        <begin position="35"/>
        <end position="53"/>
    </location>
</feature>
<keyword evidence="1" id="KW-0472">Membrane</keyword>
<evidence type="ECO:0000313" key="2">
    <source>
        <dbReference type="EMBL" id="RFM26559.1"/>
    </source>
</evidence>
<name>A0A3E1NF22_9BACT</name>
<keyword evidence="1" id="KW-0812">Transmembrane</keyword>
<protein>
    <submittedName>
        <fullName evidence="2">Uncharacterized protein</fullName>
    </submittedName>
</protein>
<organism evidence="2 3">
    <name type="scientific">Deminuibacter soli</name>
    <dbReference type="NCBI Taxonomy" id="2291815"/>
    <lineage>
        <taxon>Bacteria</taxon>
        <taxon>Pseudomonadati</taxon>
        <taxon>Bacteroidota</taxon>
        <taxon>Chitinophagia</taxon>
        <taxon>Chitinophagales</taxon>
        <taxon>Chitinophagaceae</taxon>
        <taxon>Deminuibacter</taxon>
    </lineage>
</organism>
<comment type="caution">
    <text evidence="2">The sequence shown here is derived from an EMBL/GenBank/DDBJ whole genome shotgun (WGS) entry which is preliminary data.</text>
</comment>
<accession>A0A3E1NF22</accession>
<feature type="transmembrane region" description="Helical" evidence="1">
    <location>
        <begin position="59"/>
        <end position="83"/>
    </location>
</feature>
<dbReference type="RefSeq" id="WP_116848763.1">
    <property type="nucleotide sequence ID" value="NZ_QTJU01000008.1"/>
</dbReference>